<evidence type="ECO:0000256" key="3">
    <source>
        <dbReference type="ARBA" id="ARBA00022577"/>
    </source>
</evidence>
<dbReference type="Proteomes" id="UP000029121">
    <property type="component" value="Unassembled WGS sequence"/>
</dbReference>
<gene>
    <name evidence="7" type="ORF">CARUB_v10028511mg</name>
</gene>
<keyword evidence="4" id="KW-0611">Plant defense</keyword>
<dbReference type="InterPro" id="IPR010851">
    <property type="entry name" value="DEFL"/>
</dbReference>
<organism evidence="7 8">
    <name type="scientific">Capsella rubella</name>
    <dbReference type="NCBI Taxonomy" id="81985"/>
    <lineage>
        <taxon>Eukaryota</taxon>
        <taxon>Viridiplantae</taxon>
        <taxon>Streptophyta</taxon>
        <taxon>Embryophyta</taxon>
        <taxon>Tracheophyta</taxon>
        <taxon>Spermatophyta</taxon>
        <taxon>Magnoliopsida</taxon>
        <taxon>eudicotyledons</taxon>
        <taxon>Gunneridae</taxon>
        <taxon>Pentapetalae</taxon>
        <taxon>rosids</taxon>
        <taxon>malvids</taxon>
        <taxon>Brassicales</taxon>
        <taxon>Brassicaceae</taxon>
        <taxon>Camelineae</taxon>
        <taxon>Capsella</taxon>
    </lineage>
</organism>
<accession>R0F1I0</accession>
<keyword evidence="8" id="KW-1185">Reference proteome</keyword>
<evidence type="ECO:0000313" key="7">
    <source>
        <dbReference type="EMBL" id="EOA15136.1"/>
    </source>
</evidence>
<dbReference type="GO" id="GO:0031640">
    <property type="term" value="P:killing of cells of another organism"/>
    <property type="evidence" value="ECO:0007669"/>
    <property type="project" value="UniProtKB-KW"/>
</dbReference>
<proteinExistence type="inferred from homology"/>
<keyword evidence="3" id="KW-0295">Fungicide</keyword>
<evidence type="ECO:0000256" key="1">
    <source>
        <dbReference type="ARBA" id="ARBA00006722"/>
    </source>
</evidence>
<evidence type="ECO:0000256" key="4">
    <source>
        <dbReference type="ARBA" id="ARBA00022821"/>
    </source>
</evidence>
<reference evidence="8" key="1">
    <citation type="journal article" date="2013" name="Nat. Genet.">
        <title>The Capsella rubella genome and the genomic consequences of rapid mating system evolution.</title>
        <authorList>
            <person name="Slotte T."/>
            <person name="Hazzouri K.M."/>
            <person name="Agren J.A."/>
            <person name="Koenig D."/>
            <person name="Maumus F."/>
            <person name="Guo Y.L."/>
            <person name="Steige K."/>
            <person name="Platts A.E."/>
            <person name="Escobar J.S."/>
            <person name="Newman L.K."/>
            <person name="Wang W."/>
            <person name="Mandakova T."/>
            <person name="Vello E."/>
            <person name="Smith L.M."/>
            <person name="Henz S.R."/>
            <person name="Steffen J."/>
            <person name="Takuno S."/>
            <person name="Brandvain Y."/>
            <person name="Coop G."/>
            <person name="Andolfatto P."/>
            <person name="Hu T.T."/>
            <person name="Blanchette M."/>
            <person name="Clark R.M."/>
            <person name="Quesneville H."/>
            <person name="Nordborg M."/>
            <person name="Gaut B.S."/>
            <person name="Lysak M.A."/>
            <person name="Jenkins J."/>
            <person name="Grimwood J."/>
            <person name="Chapman J."/>
            <person name="Prochnik S."/>
            <person name="Shu S."/>
            <person name="Rokhsar D."/>
            <person name="Schmutz J."/>
            <person name="Weigel D."/>
            <person name="Wright S.I."/>
        </authorList>
    </citation>
    <scope>NUCLEOTIDE SEQUENCE [LARGE SCALE GENOMIC DNA]</scope>
    <source>
        <strain evidence="8">cv. Monte Gargano</strain>
    </source>
</reference>
<keyword evidence="2" id="KW-0929">Antimicrobial</keyword>
<evidence type="ECO:0000313" key="8">
    <source>
        <dbReference type="Proteomes" id="UP000029121"/>
    </source>
</evidence>
<dbReference type="eggNOG" id="ENOG502SEVK">
    <property type="taxonomic scope" value="Eukaryota"/>
</dbReference>
<keyword evidence="6" id="KW-0732">Signal</keyword>
<comment type="similarity">
    <text evidence="1">Belongs to the DEFL family.</text>
</comment>
<dbReference type="OrthoDB" id="1077618at2759"/>
<feature type="chain" id="PRO_5004341464" description="Knottin scorpion toxin-like domain-containing protein" evidence="6">
    <location>
        <begin position="24"/>
        <end position="73"/>
    </location>
</feature>
<evidence type="ECO:0000256" key="5">
    <source>
        <dbReference type="ARBA" id="ARBA00023157"/>
    </source>
</evidence>
<dbReference type="GO" id="GO:0050832">
    <property type="term" value="P:defense response to fungus"/>
    <property type="evidence" value="ECO:0007669"/>
    <property type="project" value="UniProtKB-KW"/>
</dbReference>
<keyword evidence="5" id="KW-1015">Disulfide bond</keyword>
<dbReference type="AlphaFoldDB" id="R0F1I0"/>
<evidence type="ECO:0000256" key="6">
    <source>
        <dbReference type="SAM" id="SignalP"/>
    </source>
</evidence>
<dbReference type="KEGG" id="crb:17875416"/>
<dbReference type="Pfam" id="PF25052">
    <property type="entry name" value="AtDEF-like"/>
    <property type="match status" value="1"/>
</dbReference>
<feature type="signal peptide" evidence="6">
    <location>
        <begin position="1"/>
        <end position="23"/>
    </location>
</feature>
<dbReference type="STRING" id="81985.R0F1I0"/>
<dbReference type="EMBL" id="KB870812">
    <property type="protein sequence ID" value="EOA15136.1"/>
    <property type="molecule type" value="Genomic_DNA"/>
</dbReference>
<sequence>MTPSKSHFVALLFIIFLMVNVQSDRIMDESSDCVFKGPCHKRSDCYERCAMKPFVGALCEPLGRQGLTCCCLS</sequence>
<evidence type="ECO:0008006" key="9">
    <source>
        <dbReference type="Google" id="ProtNLM"/>
    </source>
</evidence>
<protein>
    <recommendedName>
        <fullName evidence="9">Knottin scorpion toxin-like domain-containing protein</fullName>
    </recommendedName>
</protein>
<evidence type="ECO:0000256" key="2">
    <source>
        <dbReference type="ARBA" id="ARBA00022529"/>
    </source>
</evidence>
<name>R0F1I0_9BRAS</name>